<accession>A0A2N3WLF5</accession>
<name>A0A2N3WLF5_9PSEU</name>
<dbReference type="InterPro" id="IPR011322">
    <property type="entry name" value="N-reg_PII-like_a/b"/>
</dbReference>
<dbReference type="EMBL" id="JACJHR010000021">
    <property type="protein sequence ID" value="MBB2500791.1"/>
    <property type="molecule type" value="Genomic_DNA"/>
</dbReference>
<evidence type="ECO:0000313" key="3">
    <source>
        <dbReference type="EMBL" id="PKV94717.1"/>
    </source>
</evidence>
<keyword evidence="4" id="KW-1185">Reference proteome</keyword>
<sequence>MKITKRALRLSIFLGDGDIWHHKPTYVEIVHRAHKAGLAGASVLRGFEGYGVSSRIHTQHVFRLSEHLPLLVLIVDSEEKIRAFLSELDDLEISGLIVVDEVETIRYTESAPKQSHWWSVS</sequence>
<proteinExistence type="inferred from homology"/>
<dbReference type="Gene3D" id="3.30.70.120">
    <property type="match status" value="1"/>
</dbReference>
<evidence type="ECO:0000313" key="5">
    <source>
        <dbReference type="Proteomes" id="UP000550260"/>
    </source>
</evidence>
<evidence type="ECO:0000313" key="2">
    <source>
        <dbReference type="EMBL" id="MBB2500791.1"/>
    </source>
</evidence>
<dbReference type="Pfam" id="PF02641">
    <property type="entry name" value="DUF190"/>
    <property type="match status" value="1"/>
</dbReference>
<comment type="similarity">
    <text evidence="1">Belongs to the UPF0166 family.</text>
</comment>
<reference evidence="2 5" key="2">
    <citation type="submission" date="2020-08" db="EMBL/GenBank/DDBJ databases">
        <title>Amycolatopsis echigonensis JCM 21831.</title>
        <authorList>
            <person name="Tedsree N."/>
            <person name="Kuncharoen N."/>
            <person name="Likhitwitayawuid K."/>
            <person name="Tanasupawat S."/>
        </authorList>
    </citation>
    <scope>NUCLEOTIDE SEQUENCE [LARGE SCALE GENOMIC DNA]</scope>
    <source>
        <strain evidence="2 5">JCM 21831</strain>
    </source>
</reference>
<dbReference type="Proteomes" id="UP000550260">
    <property type="component" value="Unassembled WGS sequence"/>
</dbReference>
<dbReference type="InterPro" id="IPR003793">
    <property type="entry name" value="UPF0166"/>
</dbReference>
<protein>
    <submittedName>
        <fullName evidence="2">DUF190 domain-containing protein</fullName>
    </submittedName>
</protein>
<dbReference type="PANTHER" id="PTHR35983">
    <property type="entry name" value="UPF0166 PROTEIN TM_0021"/>
    <property type="match status" value="1"/>
</dbReference>
<dbReference type="EMBL" id="PJMY01000003">
    <property type="protein sequence ID" value="PKV94717.1"/>
    <property type="molecule type" value="Genomic_DNA"/>
</dbReference>
<comment type="caution">
    <text evidence="3">The sequence shown here is derived from an EMBL/GenBank/DDBJ whole genome shotgun (WGS) entry which is preliminary data.</text>
</comment>
<evidence type="ECO:0000256" key="1">
    <source>
        <dbReference type="ARBA" id="ARBA00010554"/>
    </source>
</evidence>
<dbReference type="Proteomes" id="UP000233750">
    <property type="component" value="Unassembled WGS sequence"/>
</dbReference>
<dbReference type="RefSeq" id="WP_037359883.1">
    <property type="nucleotide sequence ID" value="NZ_JACJHR010000021.1"/>
</dbReference>
<dbReference type="AlphaFoldDB" id="A0A2N3WLF5"/>
<evidence type="ECO:0000313" key="4">
    <source>
        <dbReference type="Proteomes" id="UP000233750"/>
    </source>
</evidence>
<dbReference type="PANTHER" id="PTHR35983:SF1">
    <property type="entry name" value="UPF0166 PROTEIN TM_0021"/>
    <property type="match status" value="1"/>
</dbReference>
<organism evidence="3 4">
    <name type="scientific">Amycolatopsis echigonensis</name>
    <dbReference type="NCBI Taxonomy" id="2576905"/>
    <lineage>
        <taxon>Bacteria</taxon>
        <taxon>Bacillati</taxon>
        <taxon>Actinomycetota</taxon>
        <taxon>Actinomycetes</taxon>
        <taxon>Pseudonocardiales</taxon>
        <taxon>Pseudonocardiaceae</taxon>
        <taxon>Amycolatopsis</taxon>
    </lineage>
</organism>
<accession>A0A8E2B3R1</accession>
<reference evidence="3 4" key="1">
    <citation type="submission" date="2017-12" db="EMBL/GenBank/DDBJ databases">
        <title>Sequencing the genomes of 1000 Actinobacteria strains.</title>
        <authorList>
            <person name="Klenk H.-P."/>
        </authorList>
    </citation>
    <scope>NUCLEOTIDE SEQUENCE [LARGE SCALE GENOMIC DNA]</scope>
    <source>
        <strain evidence="3 4">DSM 45165</strain>
    </source>
</reference>
<dbReference type="SUPFAM" id="SSF54913">
    <property type="entry name" value="GlnB-like"/>
    <property type="match status" value="1"/>
</dbReference>
<gene>
    <name evidence="3" type="ORF">ATK30_5598</name>
    <name evidence="2" type="ORF">H5411_16850</name>
</gene>
<dbReference type="InterPro" id="IPR015867">
    <property type="entry name" value="N-reg_PII/ATP_PRibTrfase_C"/>
</dbReference>